<dbReference type="RefSeq" id="WP_271431063.1">
    <property type="nucleotide sequence ID" value="NZ_JAQIOY010000001.1"/>
</dbReference>
<feature type="signal peptide" evidence="1">
    <location>
        <begin position="1"/>
        <end position="16"/>
    </location>
</feature>
<evidence type="ECO:0000256" key="1">
    <source>
        <dbReference type="SAM" id="SignalP"/>
    </source>
</evidence>
<feature type="chain" id="PRO_5045093010" evidence="1">
    <location>
        <begin position="17"/>
        <end position="65"/>
    </location>
</feature>
<organism evidence="2 3">
    <name type="scientific">Thalassococcus lentus</name>
    <dbReference type="NCBI Taxonomy" id="1210524"/>
    <lineage>
        <taxon>Bacteria</taxon>
        <taxon>Pseudomonadati</taxon>
        <taxon>Pseudomonadota</taxon>
        <taxon>Alphaproteobacteria</taxon>
        <taxon>Rhodobacterales</taxon>
        <taxon>Roseobacteraceae</taxon>
        <taxon>Thalassococcus</taxon>
    </lineage>
</organism>
<evidence type="ECO:0000313" key="2">
    <source>
        <dbReference type="EMBL" id="MDA7423725.1"/>
    </source>
</evidence>
<protein>
    <submittedName>
        <fullName evidence="2">Uncharacterized protein</fullName>
    </submittedName>
</protein>
<dbReference type="EMBL" id="JAQIOY010000001">
    <property type="protein sequence ID" value="MDA7423725.1"/>
    <property type="molecule type" value="Genomic_DNA"/>
</dbReference>
<sequence length="65" mass="7067">MIRFTFALMLISALTAGTLQTLRTAVDQSPQIIAVDTESLKKFLESEKPKSGQLRSSSKILLVSG</sequence>
<dbReference type="Proteomes" id="UP001210720">
    <property type="component" value="Unassembled WGS sequence"/>
</dbReference>
<keyword evidence="1" id="KW-0732">Signal</keyword>
<accession>A0ABT4XP72</accession>
<proteinExistence type="predicted"/>
<reference evidence="2 3" key="1">
    <citation type="submission" date="2023-01" db="EMBL/GenBank/DDBJ databases">
        <title>Thalassococcus onchidii sp. nov., isolated from a marine invertebrate from the South China Sea.</title>
        <authorList>
            <person name="Xu S."/>
            <person name="Liu Z."/>
            <person name="Xu Y."/>
        </authorList>
    </citation>
    <scope>NUCLEOTIDE SEQUENCE [LARGE SCALE GENOMIC DNA]</scope>
    <source>
        <strain evidence="2 3">KCTC 32084</strain>
    </source>
</reference>
<keyword evidence="3" id="KW-1185">Reference proteome</keyword>
<name>A0ABT4XP72_9RHOB</name>
<gene>
    <name evidence="2" type="ORF">PFY00_03225</name>
</gene>
<comment type="caution">
    <text evidence="2">The sequence shown here is derived from an EMBL/GenBank/DDBJ whole genome shotgun (WGS) entry which is preliminary data.</text>
</comment>
<evidence type="ECO:0000313" key="3">
    <source>
        <dbReference type="Proteomes" id="UP001210720"/>
    </source>
</evidence>